<evidence type="ECO:0000313" key="2">
    <source>
        <dbReference type="Proteomes" id="UP000248786"/>
    </source>
</evidence>
<comment type="caution">
    <text evidence="1">The sequence shown here is derived from an EMBL/GenBank/DDBJ whole genome shotgun (WGS) entry which is preliminary data.</text>
</comment>
<proteinExistence type="predicted"/>
<dbReference type="AlphaFoldDB" id="A0A328EN51"/>
<evidence type="ECO:0000313" key="1">
    <source>
        <dbReference type="EMBL" id="RAL70072.1"/>
    </source>
</evidence>
<gene>
    <name evidence="1" type="ORF">C1G86_1603</name>
</gene>
<accession>A0A328EN51</accession>
<dbReference type="EMBL" id="QGLD01000018">
    <property type="protein sequence ID" value="RAL70072.1"/>
    <property type="molecule type" value="Genomic_DNA"/>
</dbReference>
<sequence length="326" mass="36965">MPIKGVTEVVRLPRLGKIRLGIKKENASGVPYPCQTDHFVCPVEVKKVFGEQPRDLRIMFPTEDQTQWASQYLRCYSASRGLVCRGDGETAVAKIDIRTGEIANKESIETEMREITCNPAKCAYYQKVQCRRVMNLQFLLPDCPGFGVYQLDTSSFYSIVNVNSSLELIRGTCGRLSMIPLSLKLVAQEVQPEGMKKTVRVLSMTAPYSLVEIQKYAQIPPGQVLLLPPPDNEVPDDLFPAEILGKEEAPKTVMGVDKELVLLWDRVKSKVWQMGILNSQITNWFQKNCNLELNLYDLDLLTPPTRIKAEHLERFLKTLERQSDQT</sequence>
<name>A0A328EN51_9CHLR</name>
<reference evidence="1 2" key="1">
    <citation type="submission" date="2018-05" db="EMBL/GenBank/DDBJ databases">
        <title>Draft genome sequences of Dehalococcoides mccartyi strains RC and KS.</title>
        <authorList>
            <person name="Higgins S.A."/>
            <person name="Padilla-Crespo E."/>
            <person name="Loeffler F.E."/>
        </authorList>
    </citation>
    <scope>NUCLEOTIDE SEQUENCE [LARGE SCALE GENOMIC DNA]</scope>
    <source>
        <strain evidence="1 2">KS</strain>
    </source>
</reference>
<dbReference type="Proteomes" id="UP000248786">
    <property type="component" value="Unassembled WGS sequence"/>
</dbReference>
<organism evidence="1 2">
    <name type="scientific">Dehalococcoides mccartyi</name>
    <dbReference type="NCBI Taxonomy" id="61435"/>
    <lineage>
        <taxon>Bacteria</taxon>
        <taxon>Bacillati</taxon>
        <taxon>Chloroflexota</taxon>
        <taxon>Dehalococcoidia</taxon>
        <taxon>Dehalococcoidales</taxon>
        <taxon>Dehalococcoidaceae</taxon>
        <taxon>Dehalococcoides</taxon>
    </lineage>
</organism>
<dbReference type="InterPro" id="IPR043991">
    <property type="entry name" value="Gp3-like"/>
</dbReference>
<dbReference type="Pfam" id="PF18897">
    <property type="entry name" value="Gp3-like"/>
    <property type="match status" value="1"/>
</dbReference>
<protein>
    <submittedName>
        <fullName evidence="1">Uncharacterized protein</fullName>
    </submittedName>
</protein>